<evidence type="ECO:0000313" key="1">
    <source>
        <dbReference type="EMBL" id="KAF2446436.1"/>
    </source>
</evidence>
<protein>
    <submittedName>
        <fullName evidence="1">Uncharacterized protein</fullName>
    </submittedName>
</protein>
<organism evidence="1 2">
    <name type="scientific">Karstenula rhodostoma CBS 690.94</name>
    <dbReference type="NCBI Taxonomy" id="1392251"/>
    <lineage>
        <taxon>Eukaryota</taxon>
        <taxon>Fungi</taxon>
        <taxon>Dikarya</taxon>
        <taxon>Ascomycota</taxon>
        <taxon>Pezizomycotina</taxon>
        <taxon>Dothideomycetes</taxon>
        <taxon>Pleosporomycetidae</taxon>
        <taxon>Pleosporales</taxon>
        <taxon>Massarineae</taxon>
        <taxon>Didymosphaeriaceae</taxon>
        <taxon>Karstenula</taxon>
    </lineage>
</organism>
<name>A0A9P4UDK4_9PLEO</name>
<evidence type="ECO:0000313" key="2">
    <source>
        <dbReference type="Proteomes" id="UP000799764"/>
    </source>
</evidence>
<dbReference type="AlphaFoldDB" id="A0A9P4UDK4"/>
<comment type="caution">
    <text evidence="1">The sequence shown here is derived from an EMBL/GenBank/DDBJ whole genome shotgun (WGS) entry which is preliminary data.</text>
</comment>
<gene>
    <name evidence="1" type="ORF">P171DRAFT_430590</name>
</gene>
<sequence>MLGFDTVLGQDRKRRVTPPSIGNAYVVVSPDSLVWFRYDWNIYSDKHTHKPSCTLVFQVCM</sequence>
<dbReference type="Proteomes" id="UP000799764">
    <property type="component" value="Unassembled WGS sequence"/>
</dbReference>
<dbReference type="EMBL" id="MU001498">
    <property type="protein sequence ID" value="KAF2446436.1"/>
    <property type="molecule type" value="Genomic_DNA"/>
</dbReference>
<reference evidence="1" key="1">
    <citation type="journal article" date="2020" name="Stud. Mycol.">
        <title>101 Dothideomycetes genomes: a test case for predicting lifestyles and emergence of pathogens.</title>
        <authorList>
            <person name="Haridas S."/>
            <person name="Albert R."/>
            <person name="Binder M."/>
            <person name="Bloem J."/>
            <person name="Labutti K."/>
            <person name="Salamov A."/>
            <person name="Andreopoulos B."/>
            <person name="Baker S."/>
            <person name="Barry K."/>
            <person name="Bills G."/>
            <person name="Bluhm B."/>
            <person name="Cannon C."/>
            <person name="Castanera R."/>
            <person name="Culley D."/>
            <person name="Daum C."/>
            <person name="Ezra D."/>
            <person name="Gonzalez J."/>
            <person name="Henrissat B."/>
            <person name="Kuo A."/>
            <person name="Liang C."/>
            <person name="Lipzen A."/>
            <person name="Lutzoni F."/>
            <person name="Magnuson J."/>
            <person name="Mondo S."/>
            <person name="Nolan M."/>
            <person name="Ohm R."/>
            <person name="Pangilinan J."/>
            <person name="Park H.-J."/>
            <person name="Ramirez L."/>
            <person name="Alfaro M."/>
            <person name="Sun H."/>
            <person name="Tritt A."/>
            <person name="Yoshinaga Y."/>
            <person name="Zwiers L.-H."/>
            <person name="Turgeon B."/>
            <person name="Goodwin S."/>
            <person name="Spatafora J."/>
            <person name="Crous P."/>
            <person name="Grigoriev I."/>
        </authorList>
    </citation>
    <scope>NUCLEOTIDE SEQUENCE</scope>
    <source>
        <strain evidence="1">CBS 690.94</strain>
    </source>
</reference>
<proteinExistence type="predicted"/>
<keyword evidence="2" id="KW-1185">Reference proteome</keyword>
<accession>A0A9P4UDK4</accession>